<dbReference type="InterPro" id="IPR002058">
    <property type="entry name" value="PAP_assoc"/>
</dbReference>
<feature type="domain" description="CCHC-type" evidence="28">
    <location>
        <begin position="813"/>
        <end position="830"/>
    </location>
</feature>
<dbReference type="OrthoDB" id="407432at2759"/>
<keyword evidence="17" id="KW-0862">Zinc</keyword>
<keyword evidence="12" id="KW-0808">Transferase</keyword>
<comment type="cofactor">
    <cofactor evidence="3 25">
        <name>heme</name>
        <dbReference type="ChEBI" id="CHEBI:30413"/>
    </cofactor>
</comment>
<keyword evidence="13 29" id="KW-0548">Nucleotidyltransferase</keyword>
<comment type="cofactor">
    <cofactor evidence="2">
        <name>Mg(2+)</name>
        <dbReference type="ChEBI" id="CHEBI:18420"/>
    </cofactor>
</comment>
<dbReference type="InterPro" id="IPR045100">
    <property type="entry name" value="TUT4/7_NTP_transf"/>
</dbReference>
<keyword evidence="21" id="KW-0503">Monooxygenase</keyword>
<evidence type="ECO:0000256" key="18">
    <source>
        <dbReference type="ARBA" id="ARBA00022842"/>
    </source>
</evidence>
<comment type="cofactor">
    <cofactor evidence="1">
        <name>Mn(2+)</name>
        <dbReference type="ChEBI" id="CHEBI:29035"/>
    </cofactor>
</comment>
<feature type="region of interest" description="Disordered" evidence="27">
    <location>
        <begin position="788"/>
        <end position="809"/>
    </location>
</feature>
<dbReference type="GO" id="GO:0005829">
    <property type="term" value="C:cytosol"/>
    <property type="evidence" value="ECO:0007669"/>
    <property type="project" value="UniProtKB-ARBA"/>
</dbReference>
<keyword evidence="22" id="KW-0472">Membrane</keyword>
<dbReference type="InterPro" id="IPR001878">
    <property type="entry name" value="Znf_CCHC"/>
</dbReference>
<dbReference type="CDD" id="cd05402">
    <property type="entry name" value="NT_PAP_TUTase"/>
    <property type="match status" value="1"/>
</dbReference>
<evidence type="ECO:0000256" key="5">
    <source>
        <dbReference type="ARBA" id="ARBA00004496"/>
    </source>
</evidence>
<protein>
    <recommendedName>
        <fullName evidence="8">RNA uridylyltransferase</fullName>
        <ecNumber evidence="8">2.7.7.52</ecNumber>
    </recommendedName>
</protein>
<dbReference type="GO" id="GO:0031123">
    <property type="term" value="P:RNA 3'-end processing"/>
    <property type="evidence" value="ECO:0007669"/>
    <property type="project" value="TreeGrafter"/>
</dbReference>
<feature type="compositionally biased region" description="Basic and acidic residues" evidence="27">
    <location>
        <begin position="795"/>
        <end position="809"/>
    </location>
</feature>
<feature type="non-terminal residue" evidence="29">
    <location>
        <position position="1565"/>
    </location>
</feature>
<dbReference type="PROSITE" id="PS50158">
    <property type="entry name" value="ZF_CCHC"/>
    <property type="match status" value="3"/>
</dbReference>
<evidence type="ECO:0000256" key="6">
    <source>
        <dbReference type="ARBA" id="ARBA00008593"/>
    </source>
</evidence>
<keyword evidence="19" id="KW-0560">Oxidoreductase</keyword>
<feature type="region of interest" description="Disordered" evidence="27">
    <location>
        <begin position="259"/>
        <end position="316"/>
    </location>
</feature>
<keyword evidence="18" id="KW-0460">Magnesium</keyword>
<dbReference type="InterPro" id="IPR001128">
    <property type="entry name" value="Cyt_P450"/>
</dbReference>
<comment type="catalytic activity">
    <reaction evidence="24">
        <text>RNA(n) + UTP = RNA(n)-3'-uridine ribonucleotide + diphosphate</text>
        <dbReference type="Rhea" id="RHEA:14785"/>
        <dbReference type="Rhea" id="RHEA-COMP:14527"/>
        <dbReference type="Rhea" id="RHEA-COMP:17348"/>
        <dbReference type="ChEBI" id="CHEBI:33019"/>
        <dbReference type="ChEBI" id="CHEBI:46398"/>
        <dbReference type="ChEBI" id="CHEBI:140395"/>
        <dbReference type="ChEBI" id="CHEBI:173116"/>
        <dbReference type="EC" id="2.7.7.52"/>
    </reaction>
</comment>
<dbReference type="EMBL" id="QNUK01000746">
    <property type="protein sequence ID" value="KAF5889946.1"/>
    <property type="molecule type" value="Genomic_DNA"/>
</dbReference>
<gene>
    <name evidence="29" type="primary">zcchc11</name>
    <name evidence="29" type="ORF">DAT39_020352</name>
</gene>
<evidence type="ECO:0000256" key="10">
    <source>
        <dbReference type="ARBA" id="ARBA00022553"/>
    </source>
</evidence>
<dbReference type="FunFam" id="1.10.1410.10:FF:000004">
    <property type="entry name" value="terminal uridylyltransferase 4 isoform X2"/>
    <property type="match status" value="1"/>
</dbReference>
<feature type="region of interest" description="Disordered" evidence="27">
    <location>
        <begin position="855"/>
        <end position="936"/>
    </location>
</feature>
<dbReference type="GO" id="GO:0005506">
    <property type="term" value="F:iron ion binding"/>
    <property type="evidence" value="ECO:0007669"/>
    <property type="project" value="InterPro"/>
</dbReference>
<evidence type="ECO:0000256" key="2">
    <source>
        <dbReference type="ARBA" id="ARBA00001946"/>
    </source>
</evidence>
<dbReference type="Gene3D" id="3.30.460.10">
    <property type="entry name" value="Beta Polymerase, domain 2"/>
    <property type="match status" value="1"/>
</dbReference>
<dbReference type="PRINTS" id="PR01686">
    <property type="entry name" value="EP450ICYP2D"/>
</dbReference>
<dbReference type="Pfam" id="PF00067">
    <property type="entry name" value="p450"/>
    <property type="match status" value="1"/>
</dbReference>
<dbReference type="SUPFAM" id="SSF81301">
    <property type="entry name" value="Nucleotidyltransferase"/>
    <property type="match status" value="1"/>
</dbReference>
<reference evidence="29" key="1">
    <citation type="submission" date="2020-07" db="EMBL/GenBank/DDBJ databases">
        <title>Clarias magur genome sequencing, assembly and annotation.</title>
        <authorList>
            <person name="Kushwaha B."/>
            <person name="Kumar R."/>
            <person name="Das P."/>
            <person name="Joshi C.G."/>
            <person name="Kumar D."/>
            <person name="Nagpure N.S."/>
            <person name="Pandey M."/>
            <person name="Agarwal S."/>
            <person name="Srivastava S."/>
            <person name="Singh M."/>
            <person name="Sahoo L."/>
            <person name="Jayasankar P."/>
            <person name="Meher P.K."/>
            <person name="Koringa P.G."/>
            <person name="Iquebal M.A."/>
            <person name="Das S.P."/>
            <person name="Bit A."/>
            <person name="Patnaik S."/>
            <person name="Patel N."/>
            <person name="Shah T.M."/>
            <person name="Hinsu A."/>
            <person name="Jena J.K."/>
        </authorList>
    </citation>
    <scope>NUCLEOTIDE SEQUENCE</scope>
    <source>
        <strain evidence="29">CIFAMagur01</strain>
        <tissue evidence="29">Testis</tissue>
    </source>
</reference>
<accession>A0A8J4T5X6</accession>
<dbReference type="PRINTS" id="PR00385">
    <property type="entry name" value="P450"/>
</dbReference>
<evidence type="ECO:0000256" key="24">
    <source>
        <dbReference type="ARBA" id="ARBA00049105"/>
    </source>
</evidence>
<evidence type="ECO:0000256" key="4">
    <source>
        <dbReference type="ARBA" id="ARBA00004370"/>
    </source>
</evidence>
<comment type="caution">
    <text evidence="29">The sequence shown here is derived from an EMBL/GenBank/DDBJ whole genome shotgun (WGS) entry which is preliminary data.</text>
</comment>
<name>A0A8J4T5X6_CLAMG</name>
<keyword evidence="15" id="KW-0677">Repeat</keyword>
<comment type="similarity">
    <text evidence="6">Belongs to the DNA polymerase type-B-like family.</text>
</comment>
<evidence type="ECO:0000256" key="20">
    <source>
        <dbReference type="ARBA" id="ARBA00023004"/>
    </source>
</evidence>
<dbReference type="GO" id="GO:0020037">
    <property type="term" value="F:heme binding"/>
    <property type="evidence" value="ECO:0007669"/>
    <property type="project" value="InterPro"/>
</dbReference>
<dbReference type="InterPro" id="IPR002401">
    <property type="entry name" value="Cyt_P450_E_grp-I"/>
</dbReference>
<feature type="compositionally biased region" description="Basic and acidic residues" evidence="27">
    <location>
        <begin position="357"/>
        <end position="371"/>
    </location>
</feature>
<dbReference type="GO" id="GO:0016020">
    <property type="term" value="C:membrane"/>
    <property type="evidence" value="ECO:0007669"/>
    <property type="project" value="UniProtKB-SubCell"/>
</dbReference>
<evidence type="ECO:0000256" key="21">
    <source>
        <dbReference type="ARBA" id="ARBA00023033"/>
    </source>
</evidence>
<organism evidence="29 30">
    <name type="scientific">Clarias magur</name>
    <name type="common">Asian catfish</name>
    <name type="synonym">Macropteronotus magur</name>
    <dbReference type="NCBI Taxonomy" id="1594786"/>
    <lineage>
        <taxon>Eukaryota</taxon>
        <taxon>Metazoa</taxon>
        <taxon>Chordata</taxon>
        <taxon>Craniata</taxon>
        <taxon>Vertebrata</taxon>
        <taxon>Euteleostomi</taxon>
        <taxon>Actinopterygii</taxon>
        <taxon>Neopterygii</taxon>
        <taxon>Teleostei</taxon>
        <taxon>Ostariophysi</taxon>
        <taxon>Siluriformes</taxon>
        <taxon>Clariidae</taxon>
        <taxon>Clarias</taxon>
    </lineage>
</organism>
<dbReference type="PROSITE" id="PS00086">
    <property type="entry name" value="CYTOCHROME_P450"/>
    <property type="match status" value="1"/>
</dbReference>
<keyword evidence="30" id="KW-1185">Reference proteome</keyword>
<dbReference type="FunFam" id="1.10.630.10:FF:000004">
    <property type="entry name" value="cytochrome P450 2D15 isoform X1"/>
    <property type="match status" value="1"/>
</dbReference>
<feature type="region of interest" description="Disordered" evidence="27">
    <location>
        <begin position="332"/>
        <end position="371"/>
    </location>
</feature>
<dbReference type="InterPro" id="IPR054708">
    <property type="entry name" value="MTPAP-like_central"/>
</dbReference>
<dbReference type="Gene3D" id="1.10.1410.10">
    <property type="match status" value="2"/>
</dbReference>
<dbReference type="Pfam" id="PF03828">
    <property type="entry name" value="PAP_assoc"/>
    <property type="match status" value="2"/>
</dbReference>
<keyword evidence="10" id="KW-0597">Phosphoprotein</keyword>
<keyword evidence="23" id="KW-0464">Manganese</keyword>
<dbReference type="InterPro" id="IPR036875">
    <property type="entry name" value="Znf_CCHC_sf"/>
</dbReference>
<evidence type="ECO:0000256" key="8">
    <source>
        <dbReference type="ARBA" id="ARBA00012472"/>
    </source>
</evidence>
<evidence type="ECO:0000313" key="30">
    <source>
        <dbReference type="Proteomes" id="UP000727407"/>
    </source>
</evidence>
<dbReference type="SMART" id="SM00343">
    <property type="entry name" value="ZnF_C2HC"/>
    <property type="match status" value="3"/>
</dbReference>
<feature type="region of interest" description="Disordered" evidence="27">
    <location>
        <begin position="955"/>
        <end position="988"/>
    </location>
</feature>
<evidence type="ECO:0000259" key="28">
    <source>
        <dbReference type="PROSITE" id="PS50158"/>
    </source>
</evidence>
<evidence type="ECO:0000256" key="19">
    <source>
        <dbReference type="ARBA" id="ARBA00023002"/>
    </source>
</evidence>
<evidence type="ECO:0000256" key="26">
    <source>
        <dbReference type="PROSITE-ProRule" id="PRU00047"/>
    </source>
</evidence>
<feature type="compositionally biased region" description="Acidic residues" evidence="27">
    <location>
        <begin position="285"/>
        <end position="311"/>
    </location>
</feature>
<feature type="compositionally biased region" description="Low complexity" evidence="27">
    <location>
        <begin position="895"/>
        <end position="926"/>
    </location>
</feature>
<feature type="compositionally biased region" description="Basic and acidic residues" evidence="27">
    <location>
        <begin position="130"/>
        <end position="162"/>
    </location>
</feature>
<dbReference type="InterPro" id="IPR043519">
    <property type="entry name" value="NT_sf"/>
</dbReference>
<evidence type="ECO:0000256" key="22">
    <source>
        <dbReference type="ARBA" id="ARBA00023136"/>
    </source>
</evidence>
<evidence type="ECO:0000256" key="14">
    <source>
        <dbReference type="ARBA" id="ARBA00022723"/>
    </source>
</evidence>
<dbReference type="PANTHER" id="PTHR12271:SF49">
    <property type="entry name" value="TERMINAL URIDYLYLTRANSFERASE 4"/>
    <property type="match status" value="1"/>
</dbReference>
<feature type="domain" description="CCHC-type" evidence="28">
    <location>
        <begin position="393"/>
        <end position="408"/>
    </location>
</feature>
<evidence type="ECO:0000256" key="1">
    <source>
        <dbReference type="ARBA" id="ARBA00001936"/>
    </source>
</evidence>
<keyword evidence="11 25" id="KW-0349">Heme</keyword>
<dbReference type="GO" id="GO:0061157">
    <property type="term" value="P:mRNA destabilization"/>
    <property type="evidence" value="ECO:0007669"/>
    <property type="project" value="UniProtKB-ARBA"/>
</dbReference>
<evidence type="ECO:0000256" key="16">
    <source>
        <dbReference type="ARBA" id="ARBA00022771"/>
    </source>
</evidence>
<dbReference type="FunFam" id="1.10.1410.10:FF:000002">
    <property type="entry name" value="terminal uridylyltransferase 4 isoform X1"/>
    <property type="match status" value="1"/>
</dbReference>
<sequence length="1565" mass="177579">EFLDVESDFHAKVPVIFCRDVSRGLLCKVSAGNDVACLTTNHLAALAKQEPRLVPLVLAFRYWAKLCHVDCQAEGGIPSYSFSLMVIFFLQQRKPPILPVYLGYWIEGFDVKRVDEYHLTGVQSGHFVGWEHRPGSANEGRGDNKNRNEPQKSAEKKHENQKGKTRLVLENTEDISLGQLWLELMRFYTLEFALEDYIISIRLKELLPRDVKNWPRRRLAIEDPFALKRNVARSLNSQMVFEYIQERFRTAYRYFACPQSRNGHAPERDAARPAGTRGTESKGGEDDDGENSTDEDEEEEEEDDDEDEAGDDDRRVTRGLARLLVEVEDVDGALQSSSPTPSPHNGLFPDSDEEERDEGRRRGVEQHSIAPEDLHYTFDRMIFTGGKPPTVVCSICKRDGHLKDDCPEDFKKMELTPLPPMTEHFREILDNLCRRCYDELSPSVGEQQRRELILASLERFIRKEYNDKAQLCLFGSSKNGFGFRDSDLDICMTLEGHDTAEKLNCKEIIEGLAKVLKKHTGLRNILPITTAKVPIVKFEHKQSSLEGDISLYNTLAQHNTRMLATYAALDPRVQYLGYTMKVFAKRCDIGDASRGSLSSYAYILMVLYFLQQRQPPVIPVLQEIYDGSAVPQRMVDGWNAFFFDDLDELRRRWPEFQQNRETVGELWLGLLRFYTEEFDFKEHVISIRQRKRLTTFEKQWTSKCIAIEDPFDLNHNLGAGVSRKMTNFIMKAFINGRKLFGTPFYPKPGMEAEYFFDSKVLTDGELAPNDRCCRICGKIGHYMKDCPKRRRMKKKESDKDEDVREEDREPRERRCFQCGFIGHVRRECPDYRHLRQRGAPTQVPQVVRAMVSSQAIPIPQSGTSQDRAGRTRQPSECSDTRQTPPYSPQPSTFIQPSVSPQSSQSGKPSPGSSSSSAPSKSPHHPSLAPPATPPQQQQVHLSLFGFNPSQYMGMLTPGTWPSHPSSPGVKYPIRKGQGNGPAGDSPYPAPVNLNDPSIIFAQPAGRDGGPHWHNHRLNNPGAMVANGTVGKSEAGFQAPFGSVGPVSRPLAHGGAGSISVSSSWGFRMPQTFVQTTNKPFISQGLALLLGLVSLVLLEIFRLRLSRSCSPPGPSPLPFIGNLLQFIKDPLNTVRSMVQYGDVCSVYMGRKLMVVLNSYELVKEALVQNGTVFSGRPYMPLMEWVTNGYGITFVSYNHMWKQQRRFALHTLRNFGLGKKTVEERVVEEAHCLISEMLKHEGNLLNPTHLIMNAVSNIICSIVFGDRFDYDDRRFARLLEILNENIRLFGSAEGLTVNLLPFLKHLPGPQQKIHQNAGALIGFIRDMVEEHRTTVDMENLRDFIDAYLAEMSKQESHEDSTFHDENLLMCTADLFLAGTLTTATTLRWGLIFMMNHPETQDRCHEEIVRVLGYDRAPSMDDRARLPYTHAMVHEILRFGNIAPLGVVHEATETTQLRGYTIPKGTQISPNLMAIMQDKEHWKYPDTFNPQNFLDGKGEFCKNESFLPFSLGPRACLGESLARTELFIFFTSLMQRLRFSWPRDAVPLDMDGFLGVVRMPHPFHVTFH</sequence>
<evidence type="ECO:0000256" key="25">
    <source>
        <dbReference type="PIRSR" id="PIRSR602401-1"/>
    </source>
</evidence>
<dbReference type="Gene3D" id="4.10.60.10">
    <property type="entry name" value="Zinc finger, CCHC-type"/>
    <property type="match status" value="1"/>
</dbReference>
<feature type="non-terminal residue" evidence="29">
    <location>
        <position position="1"/>
    </location>
</feature>
<dbReference type="GO" id="GO:0008270">
    <property type="term" value="F:zinc ion binding"/>
    <property type="evidence" value="ECO:0007669"/>
    <property type="project" value="UniProtKB-KW"/>
</dbReference>
<dbReference type="GO" id="GO:0050265">
    <property type="term" value="F:RNA uridylyltransferase activity"/>
    <property type="evidence" value="ECO:0007669"/>
    <property type="project" value="UniProtKB-EC"/>
</dbReference>
<evidence type="ECO:0000256" key="11">
    <source>
        <dbReference type="ARBA" id="ARBA00022617"/>
    </source>
</evidence>
<dbReference type="PRINTS" id="PR00463">
    <property type="entry name" value="EP450I"/>
</dbReference>
<dbReference type="SUPFAM" id="SSF57756">
    <property type="entry name" value="Retrovirus zinc finger-like domains"/>
    <property type="match status" value="2"/>
</dbReference>
<evidence type="ECO:0000256" key="12">
    <source>
        <dbReference type="ARBA" id="ARBA00022679"/>
    </source>
</evidence>
<keyword evidence="14 25" id="KW-0479">Metal-binding</keyword>
<evidence type="ECO:0000256" key="3">
    <source>
        <dbReference type="ARBA" id="ARBA00001971"/>
    </source>
</evidence>
<dbReference type="Gene3D" id="1.10.630.10">
    <property type="entry name" value="Cytochrome P450"/>
    <property type="match status" value="1"/>
</dbReference>
<dbReference type="Pfam" id="PF19088">
    <property type="entry name" value="TUTase"/>
    <property type="match status" value="1"/>
</dbReference>
<dbReference type="PANTHER" id="PTHR12271">
    <property type="entry name" value="POLY A POLYMERASE CID PAP -RELATED"/>
    <property type="match status" value="1"/>
</dbReference>
<dbReference type="SUPFAM" id="SSF48264">
    <property type="entry name" value="Cytochrome P450"/>
    <property type="match status" value="1"/>
</dbReference>
<dbReference type="InterPro" id="IPR036396">
    <property type="entry name" value="Cyt_P450_sf"/>
</dbReference>
<feature type="region of interest" description="Disordered" evidence="27">
    <location>
        <begin position="130"/>
        <end position="164"/>
    </location>
</feature>
<feature type="binding site" description="axial binding residue" evidence="25">
    <location>
        <position position="1513"/>
    </location>
    <ligand>
        <name>heme</name>
        <dbReference type="ChEBI" id="CHEBI:30413"/>
    </ligand>
    <ligandPart>
        <name>Fe</name>
        <dbReference type="ChEBI" id="CHEBI:18248"/>
    </ligandPart>
</feature>
<proteinExistence type="inferred from homology"/>
<dbReference type="CDD" id="cd11026">
    <property type="entry name" value="CYP2"/>
    <property type="match status" value="1"/>
</dbReference>
<evidence type="ECO:0000256" key="15">
    <source>
        <dbReference type="ARBA" id="ARBA00022737"/>
    </source>
</evidence>
<dbReference type="EC" id="2.7.7.52" evidence="8"/>
<dbReference type="FunFam" id="3.30.460.10:FF:000005">
    <property type="entry name" value="terminal uridylyltransferase 4 isoform X1"/>
    <property type="match status" value="1"/>
</dbReference>
<evidence type="ECO:0000313" key="29">
    <source>
        <dbReference type="EMBL" id="KAF5889946.1"/>
    </source>
</evidence>
<feature type="domain" description="CCHC-type" evidence="28">
    <location>
        <begin position="773"/>
        <end position="788"/>
    </location>
</feature>
<comment type="similarity">
    <text evidence="7">Belongs to the cytochrome P450 family.</text>
</comment>
<evidence type="ECO:0000256" key="9">
    <source>
        <dbReference type="ARBA" id="ARBA00022490"/>
    </source>
</evidence>
<evidence type="ECO:0000256" key="27">
    <source>
        <dbReference type="SAM" id="MobiDB-lite"/>
    </source>
</evidence>
<dbReference type="Pfam" id="PF00098">
    <property type="entry name" value="zf-CCHC"/>
    <property type="match status" value="1"/>
</dbReference>
<dbReference type="SUPFAM" id="SSF81631">
    <property type="entry name" value="PAP/OAS1 substrate-binding domain"/>
    <property type="match status" value="2"/>
</dbReference>
<keyword evidence="16 26" id="KW-0863">Zinc-finger</keyword>
<dbReference type="Proteomes" id="UP000727407">
    <property type="component" value="Unassembled WGS sequence"/>
</dbReference>
<keyword evidence="20 25" id="KW-0408">Iron</keyword>
<evidence type="ECO:0000256" key="13">
    <source>
        <dbReference type="ARBA" id="ARBA00022695"/>
    </source>
</evidence>
<dbReference type="GO" id="GO:0003676">
    <property type="term" value="F:nucleic acid binding"/>
    <property type="evidence" value="ECO:0007669"/>
    <property type="project" value="InterPro"/>
</dbReference>
<evidence type="ECO:0000256" key="17">
    <source>
        <dbReference type="ARBA" id="ARBA00022833"/>
    </source>
</evidence>
<feature type="compositionally biased region" description="Polar residues" evidence="27">
    <location>
        <begin position="855"/>
        <end position="894"/>
    </location>
</feature>
<dbReference type="InterPro" id="IPR008069">
    <property type="entry name" value="Cyt_P450_E_grp-I_CYP2D-like"/>
</dbReference>
<comment type="subcellular location">
    <subcellularLocation>
        <location evidence="5">Cytoplasm</location>
    </subcellularLocation>
    <subcellularLocation>
        <location evidence="4">Membrane</location>
    </subcellularLocation>
</comment>
<dbReference type="Pfam" id="PF22600">
    <property type="entry name" value="MTPAP-like_central"/>
    <property type="match status" value="1"/>
</dbReference>
<evidence type="ECO:0000256" key="7">
    <source>
        <dbReference type="ARBA" id="ARBA00010617"/>
    </source>
</evidence>
<dbReference type="GO" id="GO:0016712">
    <property type="term" value="F:oxidoreductase activity, acting on paired donors, with incorporation or reduction of molecular oxygen, reduced flavin or flavoprotein as one donor, and incorporation of one atom of oxygen"/>
    <property type="evidence" value="ECO:0007669"/>
    <property type="project" value="InterPro"/>
</dbReference>
<dbReference type="InterPro" id="IPR017972">
    <property type="entry name" value="Cyt_P450_CS"/>
</dbReference>
<evidence type="ECO:0000256" key="23">
    <source>
        <dbReference type="ARBA" id="ARBA00023211"/>
    </source>
</evidence>
<keyword evidence="9" id="KW-0963">Cytoplasm</keyword>